<feature type="compositionally biased region" description="Polar residues" evidence="1">
    <location>
        <begin position="588"/>
        <end position="601"/>
    </location>
</feature>
<feature type="compositionally biased region" description="Basic and acidic residues" evidence="1">
    <location>
        <begin position="314"/>
        <end position="341"/>
    </location>
</feature>
<evidence type="ECO:0000256" key="1">
    <source>
        <dbReference type="SAM" id="MobiDB-lite"/>
    </source>
</evidence>
<feature type="compositionally biased region" description="Polar residues" evidence="1">
    <location>
        <begin position="1034"/>
        <end position="1053"/>
    </location>
</feature>
<feature type="compositionally biased region" description="Basic and acidic residues" evidence="1">
    <location>
        <begin position="625"/>
        <end position="635"/>
    </location>
</feature>
<feature type="region of interest" description="Disordered" evidence="1">
    <location>
        <begin position="460"/>
        <end position="544"/>
    </location>
</feature>
<feature type="compositionally biased region" description="Low complexity" evidence="1">
    <location>
        <begin position="130"/>
        <end position="184"/>
    </location>
</feature>
<sequence>MSSSHSHSHSLPHNDIGDPSSPLNNMRHAAAGLGTANIGLGPVLLDFKDWVKAGQSSRDAASTVVASGSGNRRESHVHSDPQPHRHHQHHRHNHDAHEPTQPQPRNSYGSAFSSSNRSAEADYSGTSVRESYSSYGGGSSEYTPSSPHAPYRSSPIPRSIPTHSLPSSNSRASISSLSIDSSHSPKILGRAASRLSDRPLQSADTPLRTTAGTTPRNTSYEFQREMSRLSLQSSGHASRSSHHPNHHQSPLGSPALLSEAESPLAADRAHRQSVPAQSPLERRFSRRLMSRHDSQSSNLVASERDEEEPIEEISPARESLDERIREAEERLSRRSSLRESPQRPVSTPYRNRFNTTSAGLRDTVSPPLSNGHGTPQDQAGGSALQNGSSTRSARMRPSIPAEFQQNGRLHQYTPSPADSRFSGLVDIGSPRSPLFHQQEEREEIVSPRRATMAAYNRPQTSLEHRDGPNPFNPHRSRMSTSRTFSRDLDAQPLTPGGRRDLPTRARPESVLETSADHQRYHTHGHGLGASRRLSQYGDGGERSQRLSALLSSDRDYNTRHSRDLGAQFGQRRDSLYSRDSVHSPRDSLYSQRDSPRDSLSLSKRHSVSQRDSLSGQRDSYYSQRGSRDLTRESLRLGDFGPRPHTRQESREVRSMGNRQSMDFPRESRDGSHRAPLAPSDSVSAVGSHGESSAPRVESRASVETPRRDPLEIIRRLEETRSKSNRQWEEDRSASAMGKYGEREMLARVPSRLDDAPQSARPGSRMSASRLGPRPASSMSSVRDSNHSGPTAPRTAPNLRRRLDSGNSSNLDSPLAGRTSRASGSMTGPSSEPRVVRRSMTSQGGRISAGGRSGASSDQASTDHGRNLVDAARVLEQRGEIPAEVITKLSAAAALAERANGGVRAANQMATELALEIELDEPDHIESVRKRFPRLAVTLKEASRASDQAVRDLTQALLAARGSSSASNTPARPGSKMERPRAQAEATHRRAMTLDSPGPAAQTRHSPSMSHSAIMSSPLMQSSKPYQPSDRSEPWTPQTSLSRLDPPLSSTSSRFETHHLDPIEQSPPRPAREHGSQHSSPAVGLGISTPSAAWEDRPPTPERPAPPVLRKQASTLSTHTVRGNSFLPSHPPEPTTALSNLPAYSTLVPQLPEHPEADGADEPTQDKQERPSLRLKELPQRESVSSITSVYSNPEDVNWGSGSDIARMGTFGAAQGAQIRASVSERFRKHLNGE</sequence>
<feature type="compositionally biased region" description="Basic and acidic residues" evidence="1">
    <location>
        <begin position="739"/>
        <end position="754"/>
    </location>
</feature>
<feature type="region of interest" description="Disordered" evidence="1">
    <location>
        <begin position="558"/>
        <end position="864"/>
    </location>
</feature>
<organism evidence="2 3">
    <name type="scientific">Cutaneotrichosporon oleaginosum</name>
    <dbReference type="NCBI Taxonomy" id="879819"/>
    <lineage>
        <taxon>Eukaryota</taxon>
        <taxon>Fungi</taxon>
        <taxon>Dikarya</taxon>
        <taxon>Basidiomycota</taxon>
        <taxon>Agaricomycotina</taxon>
        <taxon>Tremellomycetes</taxon>
        <taxon>Trichosporonales</taxon>
        <taxon>Trichosporonaceae</taxon>
        <taxon>Cutaneotrichosporon</taxon>
    </lineage>
</organism>
<feature type="compositionally biased region" description="Polar residues" evidence="1">
    <location>
        <begin position="103"/>
        <end position="129"/>
    </location>
</feature>
<feature type="region of interest" description="Disordered" evidence="1">
    <location>
        <begin position="54"/>
        <end position="396"/>
    </location>
</feature>
<feature type="compositionally biased region" description="Basic and acidic residues" evidence="1">
    <location>
        <begin position="570"/>
        <end position="585"/>
    </location>
</feature>
<dbReference type="STRING" id="879819.A0A0J0XP31"/>
<feature type="compositionally biased region" description="Polar residues" evidence="1">
    <location>
        <begin position="202"/>
        <end position="221"/>
    </location>
</feature>
<feature type="compositionally biased region" description="Low complexity" evidence="1">
    <location>
        <begin position="1004"/>
        <end position="1017"/>
    </location>
</feature>
<feature type="compositionally biased region" description="Polar residues" evidence="1">
    <location>
        <begin position="609"/>
        <end position="624"/>
    </location>
</feature>
<feature type="compositionally biased region" description="Polar residues" evidence="1">
    <location>
        <begin position="229"/>
        <end position="238"/>
    </location>
</feature>
<feature type="region of interest" description="Disordered" evidence="1">
    <location>
        <begin position="1"/>
        <end position="23"/>
    </location>
</feature>
<dbReference type="Proteomes" id="UP000053611">
    <property type="component" value="Unassembled WGS sequence"/>
</dbReference>
<feature type="region of interest" description="Disordered" evidence="1">
    <location>
        <begin position="959"/>
        <end position="1196"/>
    </location>
</feature>
<feature type="compositionally biased region" description="Polar residues" evidence="1">
    <location>
        <begin position="819"/>
        <end position="829"/>
    </location>
</feature>
<feature type="compositionally biased region" description="Polar residues" evidence="1">
    <location>
        <begin position="366"/>
        <end position="392"/>
    </location>
</feature>
<evidence type="ECO:0000313" key="2">
    <source>
        <dbReference type="EMBL" id="KLT42883.1"/>
    </source>
</evidence>
<proteinExistence type="predicted"/>
<protein>
    <submittedName>
        <fullName evidence="2">Uncharacterized protein</fullName>
    </submittedName>
</protein>
<feature type="compositionally biased region" description="Polar residues" evidence="1">
    <location>
        <begin position="776"/>
        <end position="788"/>
    </location>
</feature>
<feature type="compositionally biased region" description="Polar residues" evidence="1">
    <location>
        <begin position="343"/>
        <end position="358"/>
    </location>
</feature>
<name>A0A0J0XP31_9TREE</name>
<keyword evidence="3" id="KW-1185">Reference proteome</keyword>
<feature type="compositionally biased region" description="Basic and acidic residues" evidence="1">
    <location>
        <begin position="663"/>
        <end position="672"/>
    </location>
</feature>
<accession>A0A0J0XP31</accession>
<feature type="compositionally biased region" description="Low complexity" evidence="1">
    <location>
        <begin position="253"/>
        <end position="266"/>
    </location>
</feature>
<dbReference type="EMBL" id="KQ087200">
    <property type="protein sequence ID" value="KLT42883.1"/>
    <property type="molecule type" value="Genomic_DNA"/>
</dbReference>
<gene>
    <name evidence="2" type="ORF">CC85DRAFT_327763</name>
</gene>
<feature type="compositionally biased region" description="Basic and acidic residues" evidence="1">
    <location>
        <begin position="497"/>
        <end position="519"/>
    </location>
</feature>
<feature type="compositionally biased region" description="Basic and acidic residues" evidence="1">
    <location>
        <begin position="696"/>
        <end position="732"/>
    </location>
</feature>
<feature type="compositionally biased region" description="Basic residues" evidence="1">
    <location>
        <begin position="1"/>
        <end position="10"/>
    </location>
</feature>
<evidence type="ECO:0000313" key="3">
    <source>
        <dbReference type="Proteomes" id="UP000053611"/>
    </source>
</evidence>
<feature type="compositionally biased region" description="Basic and acidic residues" evidence="1">
    <location>
        <begin position="71"/>
        <end position="83"/>
    </location>
</feature>
<feature type="compositionally biased region" description="Basic and acidic residues" evidence="1">
    <location>
        <begin position="1163"/>
        <end position="1179"/>
    </location>
</feature>
<feature type="compositionally biased region" description="Polar residues" evidence="1">
    <location>
        <begin position="54"/>
        <end position="70"/>
    </location>
</feature>
<dbReference type="OrthoDB" id="3358078at2759"/>
<feature type="compositionally biased region" description="Basic and acidic residues" evidence="1">
    <location>
        <begin position="974"/>
        <end position="987"/>
    </location>
</feature>
<feature type="compositionally biased region" description="Polar residues" evidence="1">
    <location>
        <begin position="1181"/>
        <end position="1191"/>
    </location>
</feature>
<feature type="compositionally biased region" description="Polar residues" evidence="1">
    <location>
        <begin position="1111"/>
        <end position="1126"/>
    </location>
</feature>
<feature type="compositionally biased region" description="Basic residues" evidence="1">
    <location>
        <begin position="84"/>
        <end position="94"/>
    </location>
</feature>
<reference evidence="2 3" key="1">
    <citation type="submission" date="2015-03" db="EMBL/GenBank/DDBJ databases">
        <title>Genomics and transcriptomics of the oil-accumulating basidiomycete yeast T. oleaginosus allow insights into substrate utilization and the diverse evolutionary trajectories of mating systems in fungi.</title>
        <authorList>
            <consortium name="DOE Joint Genome Institute"/>
            <person name="Kourist R."/>
            <person name="Kracht O."/>
            <person name="Bracharz F."/>
            <person name="Lipzen A."/>
            <person name="Nolan M."/>
            <person name="Ohm R."/>
            <person name="Grigoriev I."/>
            <person name="Sun S."/>
            <person name="Heitman J."/>
            <person name="Bruck T."/>
            <person name="Nowrousian M."/>
        </authorList>
    </citation>
    <scope>NUCLEOTIDE SEQUENCE [LARGE SCALE GENOMIC DNA]</scope>
    <source>
        <strain evidence="2 3">IBC0246</strain>
    </source>
</reference>
<dbReference type="AlphaFoldDB" id="A0A0J0XP31"/>